<accession>A0A7G9WJZ2</accession>
<sequence length="134" mass="15266">MRSLNKDKKSIWFAKKLPPVPEKDENGLETGNMISCYDEPAEFHVNVQPITDTADIQEYGADVSKMQKCVFTPFDVEGYSPEEFEAAWYGVTPNGNLRDDDAEHQMNNNYTVKQVIFTGWQYAVYIKKVAGTET</sequence>
<gene>
    <name evidence="1" type="ORF">H6X83_05125</name>
</gene>
<organism evidence="1 2">
    <name type="scientific">Caproicibacterium amylolyticum</name>
    <dbReference type="NCBI Taxonomy" id="2766537"/>
    <lineage>
        <taxon>Bacteria</taxon>
        <taxon>Bacillati</taxon>
        <taxon>Bacillota</taxon>
        <taxon>Clostridia</taxon>
        <taxon>Eubacteriales</taxon>
        <taxon>Oscillospiraceae</taxon>
        <taxon>Caproicibacterium</taxon>
    </lineage>
</organism>
<dbReference type="Proteomes" id="UP000516046">
    <property type="component" value="Chromosome"/>
</dbReference>
<dbReference type="AlphaFoldDB" id="A0A7G9WJZ2"/>
<dbReference type="RefSeq" id="WP_212508074.1">
    <property type="nucleotide sequence ID" value="NZ_CP060696.1"/>
</dbReference>
<protein>
    <submittedName>
        <fullName evidence="1">Uncharacterized protein</fullName>
    </submittedName>
</protein>
<dbReference type="KEGG" id="caml:H6X83_05125"/>
<evidence type="ECO:0000313" key="1">
    <source>
        <dbReference type="EMBL" id="QNO19004.1"/>
    </source>
</evidence>
<name>A0A7G9WJZ2_9FIRM</name>
<evidence type="ECO:0000313" key="2">
    <source>
        <dbReference type="Proteomes" id="UP000516046"/>
    </source>
</evidence>
<proteinExistence type="predicted"/>
<reference evidence="1 2" key="1">
    <citation type="submission" date="2020-08" db="EMBL/GenBank/DDBJ databases">
        <authorList>
            <person name="Ren C."/>
            <person name="Gu Y."/>
            <person name="Xu Y."/>
        </authorList>
    </citation>
    <scope>NUCLEOTIDE SEQUENCE [LARGE SCALE GENOMIC DNA]</scope>
    <source>
        <strain evidence="1 2">LBM18003</strain>
    </source>
</reference>
<keyword evidence="2" id="KW-1185">Reference proteome</keyword>
<dbReference type="EMBL" id="CP060696">
    <property type="protein sequence ID" value="QNO19004.1"/>
    <property type="molecule type" value="Genomic_DNA"/>
</dbReference>